<dbReference type="PANTHER" id="PTHR47894:SF1">
    <property type="entry name" value="HTH-TYPE TRANSCRIPTIONAL REGULATOR VQSM"/>
    <property type="match status" value="1"/>
</dbReference>
<dbReference type="Pfam" id="PF12625">
    <property type="entry name" value="Arabinose_bd"/>
    <property type="match status" value="1"/>
</dbReference>
<organism evidence="5 6">
    <name type="scientific">Nocardia asteroides NBRC 15531</name>
    <dbReference type="NCBI Taxonomy" id="1110697"/>
    <lineage>
        <taxon>Bacteria</taxon>
        <taxon>Bacillati</taxon>
        <taxon>Actinomycetota</taxon>
        <taxon>Actinomycetes</taxon>
        <taxon>Mycobacteriales</taxon>
        <taxon>Nocardiaceae</taxon>
        <taxon>Nocardia</taxon>
    </lineage>
</organism>
<evidence type="ECO:0000256" key="2">
    <source>
        <dbReference type="ARBA" id="ARBA00023125"/>
    </source>
</evidence>
<evidence type="ECO:0000313" key="6">
    <source>
        <dbReference type="Proteomes" id="UP000017048"/>
    </source>
</evidence>
<dbReference type="eggNOG" id="COG4977">
    <property type="taxonomic scope" value="Bacteria"/>
</dbReference>
<dbReference type="SMART" id="SM00342">
    <property type="entry name" value="HTH_ARAC"/>
    <property type="match status" value="1"/>
</dbReference>
<dbReference type="Pfam" id="PF12833">
    <property type="entry name" value="HTH_18"/>
    <property type="match status" value="1"/>
</dbReference>
<evidence type="ECO:0000313" key="5">
    <source>
        <dbReference type="EMBL" id="GAD82324.1"/>
    </source>
</evidence>
<keyword evidence="6" id="KW-1185">Reference proteome</keyword>
<keyword evidence="3" id="KW-0804">Transcription</keyword>
<comment type="caution">
    <text evidence="5">The sequence shown here is derived from an EMBL/GenBank/DDBJ whole genome shotgun (WGS) entry which is preliminary data.</text>
</comment>
<dbReference type="SUPFAM" id="SSF46689">
    <property type="entry name" value="Homeodomain-like"/>
    <property type="match status" value="1"/>
</dbReference>
<dbReference type="InterPro" id="IPR009057">
    <property type="entry name" value="Homeodomain-like_sf"/>
</dbReference>
<dbReference type="PROSITE" id="PS01124">
    <property type="entry name" value="HTH_ARAC_FAMILY_2"/>
    <property type="match status" value="1"/>
</dbReference>
<proteinExistence type="predicted"/>
<dbReference type="Proteomes" id="UP000017048">
    <property type="component" value="Unassembled WGS sequence"/>
</dbReference>
<dbReference type="Gene3D" id="1.10.10.60">
    <property type="entry name" value="Homeodomain-like"/>
    <property type="match status" value="1"/>
</dbReference>
<reference evidence="5 6" key="1">
    <citation type="journal article" date="2014" name="BMC Genomics">
        <title>Genome based analysis of type-I polyketide synthase and nonribosomal peptide synthetase gene clusters in seven strains of five representative Nocardia species.</title>
        <authorList>
            <person name="Komaki H."/>
            <person name="Ichikawa N."/>
            <person name="Hosoyama A."/>
            <person name="Takahashi-Nakaguchi A."/>
            <person name="Matsuzawa T."/>
            <person name="Suzuki K."/>
            <person name="Fujita N."/>
            <person name="Gonoi T."/>
        </authorList>
    </citation>
    <scope>NUCLEOTIDE SEQUENCE [LARGE SCALE GENOMIC DNA]</scope>
    <source>
        <strain evidence="5 6">NBRC 15531</strain>
    </source>
</reference>
<name>U5EAY2_NOCAS</name>
<keyword evidence="2" id="KW-0238">DNA-binding</keyword>
<dbReference type="GO" id="GO:0000976">
    <property type="term" value="F:transcription cis-regulatory region binding"/>
    <property type="evidence" value="ECO:0007669"/>
    <property type="project" value="TreeGrafter"/>
</dbReference>
<dbReference type="STRING" id="1824.SAMN05444423_105177"/>
<feature type="domain" description="HTH araC/xylS-type" evidence="4">
    <location>
        <begin position="236"/>
        <end position="333"/>
    </location>
</feature>
<dbReference type="InterPro" id="IPR032687">
    <property type="entry name" value="AraC-type_N"/>
</dbReference>
<evidence type="ECO:0000259" key="4">
    <source>
        <dbReference type="PROSITE" id="PS01124"/>
    </source>
</evidence>
<keyword evidence="1" id="KW-0805">Transcription regulation</keyword>
<protein>
    <submittedName>
        <fullName evidence="5">AraC family transcriptional regulator</fullName>
    </submittedName>
</protein>
<dbReference type="InterPro" id="IPR018060">
    <property type="entry name" value="HTH_AraC"/>
</dbReference>
<dbReference type="PANTHER" id="PTHR47894">
    <property type="entry name" value="HTH-TYPE TRANSCRIPTIONAL REGULATOR GADX"/>
    <property type="match status" value="1"/>
</dbReference>
<gene>
    <name evidence="5" type="ORF">NCAST_08_01960</name>
</gene>
<accession>U5EAY2</accession>
<dbReference type="AlphaFoldDB" id="U5EAY2"/>
<dbReference type="GO" id="GO:0003700">
    <property type="term" value="F:DNA-binding transcription factor activity"/>
    <property type="evidence" value="ECO:0007669"/>
    <property type="project" value="InterPro"/>
</dbReference>
<sequence length="344" mass="38194">MDSPTIPPAVLTGVVEIGQREGRDTAAWFAGTGLDVTQLLTAATVKVSFRQAADVLRRALDDMPDRSLGMQVGGRDMLLSMGMLGVAMRSCATVAEALAVGLELHEASGSLMDLEVENLGREVALRMRERWPEPRLLRFLCEEAIASTVVFLRSVFGREWSPLRVDLAYAPPPYVKQYYGFFRCPIVFSASASRLVLPAAELALPFPTRSEQTRTIAVEACRRLLDIGRQGPTITTAVETVLERDLRSGLTMAQVAAHLHVTERTLRRQLATEDASFSDLRDRVRERRARFLLQESDLTIGGIAQEVGYSDLREFRRAYIRWTGHPPSAARRAADRDRGPLTGR</sequence>
<evidence type="ECO:0000256" key="3">
    <source>
        <dbReference type="ARBA" id="ARBA00023163"/>
    </source>
</evidence>
<evidence type="ECO:0000256" key="1">
    <source>
        <dbReference type="ARBA" id="ARBA00023015"/>
    </source>
</evidence>
<dbReference type="EMBL" id="BAFO02000008">
    <property type="protein sequence ID" value="GAD82324.1"/>
    <property type="molecule type" value="Genomic_DNA"/>
</dbReference>
<dbReference type="GO" id="GO:0005829">
    <property type="term" value="C:cytosol"/>
    <property type="evidence" value="ECO:0007669"/>
    <property type="project" value="TreeGrafter"/>
</dbReference>